<dbReference type="InterPro" id="IPR010982">
    <property type="entry name" value="Lambda_DNA-bd_dom_sf"/>
</dbReference>
<evidence type="ECO:0000313" key="7">
    <source>
        <dbReference type="Proteomes" id="UP000252770"/>
    </source>
</evidence>
<dbReference type="AlphaFoldDB" id="A0A367YWM2"/>
<dbReference type="PANTHER" id="PTHR30146:SF109">
    <property type="entry name" value="HTH-TYPE TRANSCRIPTIONAL REGULATOR GALS"/>
    <property type="match status" value="1"/>
</dbReference>
<dbReference type="PROSITE" id="PS50932">
    <property type="entry name" value="HTH_LACI_2"/>
    <property type="match status" value="1"/>
</dbReference>
<dbReference type="GO" id="GO:0003700">
    <property type="term" value="F:DNA-binding transcription factor activity"/>
    <property type="evidence" value="ECO:0007669"/>
    <property type="project" value="TreeGrafter"/>
</dbReference>
<dbReference type="SMART" id="SM00354">
    <property type="entry name" value="HTH_LACI"/>
    <property type="match status" value="1"/>
</dbReference>
<dbReference type="RefSeq" id="WP_114125838.1">
    <property type="nucleotide sequence ID" value="NZ_QOUI01000003.1"/>
</dbReference>
<evidence type="ECO:0000256" key="3">
    <source>
        <dbReference type="ARBA" id="ARBA00023163"/>
    </source>
</evidence>
<sequence length="354" mass="37176">MSSDVRPAAGRPEVVAATTRLEDVARALGVSGATVSRALSGKPGVSREMAERVRRTAAEMGYVANVHARTLAGGPTSVLGLVVHEIVDPYFTEIAAAMVDAAEEHGLLVQVCHAGRDPERELKQVRTLVAHHVRAIVLAGSGHLDPALEQPTAQVLQGFVARGGQVAVIGRRGLKADAVLPDNVGAGATIARHLVELGHRRIVVLGGLGGLTTVQDRIAGLASVLDADPDVTWHLEPCEFSADGATAATATALDAHPGTTALVTLSDQMATGALDVLRRRGLRVPDDLSVTGFDDIRIAAQLSPGLTTVRFPLTEMGRKALDLVLRPHTGRPRRRTVSSVLVPRDSTAAPNPRR</sequence>
<protein>
    <submittedName>
        <fullName evidence="6">LacI family transcriptional regulator</fullName>
    </submittedName>
</protein>
<organism evidence="6 7">
    <name type="scientific">Desertihabitans brevis</name>
    <dbReference type="NCBI Taxonomy" id="2268447"/>
    <lineage>
        <taxon>Bacteria</taxon>
        <taxon>Bacillati</taxon>
        <taxon>Actinomycetota</taxon>
        <taxon>Actinomycetes</taxon>
        <taxon>Propionibacteriales</taxon>
        <taxon>Propionibacteriaceae</taxon>
        <taxon>Desertihabitans</taxon>
    </lineage>
</organism>
<comment type="caution">
    <text evidence="6">The sequence shown here is derived from an EMBL/GenBank/DDBJ whole genome shotgun (WGS) entry which is preliminary data.</text>
</comment>
<dbReference type="EMBL" id="QOUI01000003">
    <property type="protein sequence ID" value="RCK70296.1"/>
    <property type="molecule type" value="Genomic_DNA"/>
</dbReference>
<dbReference type="Pfam" id="PF13377">
    <property type="entry name" value="Peripla_BP_3"/>
    <property type="match status" value="1"/>
</dbReference>
<dbReference type="SUPFAM" id="SSF53822">
    <property type="entry name" value="Periplasmic binding protein-like I"/>
    <property type="match status" value="1"/>
</dbReference>
<dbReference type="GO" id="GO:0000976">
    <property type="term" value="F:transcription cis-regulatory region binding"/>
    <property type="evidence" value="ECO:0007669"/>
    <property type="project" value="TreeGrafter"/>
</dbReference>
<name>A0A367YWM2_9ACTN</name>
<evidence type="ECO:0000313" key="6">
    <source>
        <dbReference type="EMBL" id="RCK70296.1"/>
    </source>
</evidence>
<proteinExistence type="predicted"/>
<gene>
    <name evidence="6" type="ORF">DT076_06475</name>
</gene>
<accession>A0A367YWM2</accession>
<dbReference type="PANTHER" id="PTHR30146">
    <property type="entry name" value="LACI-RELATED TRANSCRIPTIONAL REPRESSOR"/>
    <property type="match status" value="1"/>
</dbReference>
<dbReference type="InterPro" id="IPR000843">
    <property type="entry name" value="HTH_LacI"/>
</dbReference>
<dbReference type="CDD" id="cd06267">
    <property type="entry name" value="PBP1_LacI_sugar_binding-like"/>
    <property type="match status" value="1"/>
</dbReference>
<feature type="region of interest" description="Disordered" evidence="4">
    <location>
        <begin position="328"/>
        <end position="354"/>
    </location>
</feature>
<keyword evidence="1" id="KW-0805">Transcription regulation</keyword>
<dbReference type="InterPro" id="IPR046335">
    <property type="entry name" value="LacI/GalR-like_sensor"/>
</dbReference>
<evidence type="ECO:0000256" key="1">
    <source>
        <dbReference type="ARBA" id="ARBA00023015"/>
    </source>
</evidence>
<feature type="domain" description="HTH lacI-type" evidence="5">
    <location>
        <begin position="19"/>
        <end position="73"/>
    </location>
</feature>
<dbReference type="InterPro" id="IPR028082">
    <property type="entry name" value="Peripla_BP_I"/>
</dbReference>
<dbReference type="Proteomes" id="UP000252770">
    <property type="component" value="Unassembled WGS sequence"/>
</dbReference>
<keyword evidence="2" id="KW-0238">DNA-binding</keyword>
<reference evidence="6 7" key="1">
    <citation type="submission" date="2018-07" db="EMBL/GenBank/DDBJ databases">
        <title>Desertimonas flava gen. nov. sp. nov.</title>
        <authorList>
            <person name="Liu S."/>
        </authorList>
    </citation>
    <scope>NUCLEOTIDE SEQUENCE [LARGE SCALE GENOMIC DNA]</scope>
    <source>
        <strain evidence="6 7">16Sb5-5</strain>
    </source>
</reference>
<dbReference type="Gene3D" id="3.40.50.2300">
    <property type="match status" value="2"/>
</dbReference>
<keyword evidence="7" id="KW-1185">Reference proteome</keyword>
<evidence type="ECO:0000259" key="5">
    <source>
        <dbReference type="PROSITE" id="PS50932"/>
    </source>
</evidence>
<dbReference type="CDD" id="cd01392">
    <property type="entry name" value="HTH_LacI"/>
    <property type="match status" value="1"/>
</dbReference>
<dbReference type="SUPFAM" id="SSF47413">
    <property type="entry name" value="lambda repressor-like DNA-binding domains"/>
    <property type="match status" value="1"/>
</dbReference>
<evidence type="ECO:0000256" key="2">
    <source>
        <dbReference type="ARBA" id="ARBA00023125"/>
    </source>
</evidence>
<dbReference type="Gene3D" id="1.10.260.40">
    <property type="entry name" value="lambda repressor-like DNA-binding domains"/>
    <property type="match status" value="1"/>
</dbReference>
<dbReference type="Pfam" id="PF00356">
    <property type="entry name" value="LacI"/>
    <property type="match status" value="1"/>
</dbReference>
<evidence type="ECO:0000256" key="4">
    <source>
        <dbReference type="SAM" id="MobiDB-lite"/>
    </source>
</evidence>
<keyword evidence="3" id="KW-0804">Transcription</keyword>